<dbReference type="InterPro" id="IPR011032">
    <property type="entry name" value="GroES-like_sf"/>
</dbReference>
<dbReference type="AlphaFoldDB" id="A0A367ES33"/>
<dbReference type="InterPro" id="IPR020843">
    <property type="entry name" value="ER"/>
</dbReference>
<protein>
    <submittedName>
        <fullName evidence="3">NADPH:quinone reductase</fullName>
    </submittedName>
</protein>
<evidence type="ECO:0000256" key="1">
    <source>
        <dbReference type="ARBA" id="ARBA00022857"/>
    </source>
</evidence>
<sequence length="333" mass="33835">MRGITLERFGGPDVLRAVDLPDPVADPGQVVIDVAYADVLFLETQVRRGEALFTPPLPYVPGGAVGGRITAVGQDVEPAWLGRQVVAKTVPPAGAGAGGGYAQRALARVETVSTLPNGVSLRDATALTHDGPTAVRLFDNAVGEGALRPGAWVLVPAAAGGLGSLLVQLARAAGARVVAAARGERKLALAREELGAHAAVDYTEAGWTEKVRAVVGERGVDVVFDGAGGTLGGEAFELTARGGRFSAHGAPAGGFARLPREAAAARGVALAGIEQVQLSPEQAKPLLDRALFEAAGGRLAPVVGQTFPLADAAGAHAAIEARETLGKTLLTVE</sequence>
<accession>A0A367ES33</accession>
<dbReference type="InterPro" id="IPR051603">
    <property type="entry name" value="Zinc-ADH_QOR/CCCR"/>
</dbReference>
<organism evidence="3 4">
    <name type="scientific">Streptomyces diacarni</name>
    <dbReference type="NCBI Taxonomy" id="2800381"/>
    <lineage>
        <taxon>Bacteria</taxon>
        <taxon>Bacillati</taxon>
        <taxon>Actinomycetota</taxon>
        <taxon>Actinomycetes</taxon>
        <taxon>Kitasatosporales</taxon>
        <taxon>Streptomycetaceae</taxon>
        <taxon>Streptomyces</taxon>
    </lineage>
</organism>
<evidence type="ECO:0000313" key="3">
    <source>
        <dbReference type="EMBL" id="RCG20851.1"/>
    </source>
</evidence>
<dbReference type="SUPFAM" id="SSF50129">
    <property type="entry name" value="GroES-like"/>
    <property type="match status" value="1"/>
</dbReference>
<reference evidence="3 4" key="1">
    <citation type="submission" date="2018-06" db="EMBL/GenBank/DDBJ databases">
        <title>Streptomyces reniochalinae sp. nov. and Streptomyces diacarnus sp. nov. from marine sponges.</title>
        <authorList>
            <person name="Li L."/>
        </authorList>
    </citation>
    <scope>NUCLEOTIDE SEQUENCE [LARGE SCALE GENOMIC DNA]</scope>
    <source>
        <strain evidence="3 4">LHW51701</strain>
    </source>
</reference>
<evidence type="ECO:0000313" key="4">
    <source>
        <dbReference type="Proteomes" id="UP000252914"/>
    </source>
</evidence>
<comment type="caution">
    <text evidence="3">The sequence shown here is derived from an EMBL/GenBank/DDBJ whole genome shotgun (WGS) entry which is preliminary data.</text>
</comment>
<dbReference type="EMBL" id="QOIN01000047">
    <property type="protein sequence ID" value="RCG20851.1"/>
    <property type="molecule type" value="Genomic_DNA"/>
</dbReference>
<keyword evidence="4" id="KW-1185">Reference proteome</keyword>
<dbReference type="Proteomes" id="UP000252914">
    <property type="component" value="Unassembled WGS sequence"/>
</dbReference>
<name>A0A367ES33_9ACTN</name>
<dbReference type="Pfam" id="PF00107">
    <property type="entry name" value="ADH_zinc_N"/>
    <property type="match status" value="1"/>
</dbReference>
<dbReference type="SUPFAM" id="SSF51735">
    <property type="entry name" value="NAD(P)-binding Rossmann-fold domains"/>
    <property type="match status" value="1"/>
</dbReference>
<proteinExistence type="predicted"/>
<dbReference type="Gene3D" id="3.40.50.720">
    <property type="entry name" value="NAD(P)-binding Rossmann-like Domain"/>
    <property type="match status" value="1"/>
</dbReference>
<evidence type="ECO:0000259" key="2">
    <source>
        <dbReference type="SMART" id="SM00829"/>
    </source>
</evidence>
<dbReference type="Gene3D" id="3.90.180.10">
    <property type="entry name" value="Medium-chain alcohol dehydrogenases, catalytic domain"/>
    <property type="match status" value="1"/>
</dbReference>
<dbReference type="RefSeq" id="WP_114023597.1">
    <property type="nucleotide sequence ID" value="NZ_QOIN01000047.1"/>
</dbReference>
<dbReference type="InterPro" id="IPR036291">
    <property type="entry name" value="NAD(P)-bd_dom_sf"/>
</dbReference>
<feature type="domain" description="Enoyl reductase (ER)" evidence="2">
    <location>
        <begin position="10"/>
        <end position="330"/>
    </location>
</feature>
<dbReference type="PANTHER" id="PTHR44154">
    <property type="entry name" value="QUINONE OXIDOREDUCTASE"/>
    <property type="match status" value="1"/>
</dbReference>
<gene>
    <name evidence="3" type="ORF">DTL70_21550</name>
</gene>
<keyword evidence="1" id="KW-0521">NADP</keyword>
<dbReference type="GO" id="GO:0016491">
    <property type="term" value="F:oxidoreductase activity"/>
    <property type="evidence" value="ECO:0007669"/>
    <property type="project" value="InterPro"/>
</dbReference>
<dbReference type="InterPro" id="IPR013154">
    <property type="entry name" value="ADH-like_N"/>
</dbReference>
<dbReference type="PANTHER" id="PTHR44154:SF1">
    <property type="entry name" value="QUINONE OXIDOREDUCTASE"/>
    <property type="match status" value="1"/>
</dbReference>
<dbReference type="Pfam" id="PF08240">
    <property type="entry name" value="ADH_N"/>
    <property type="match status" value="1"/>
</dbReference>
<dbReference type="InterPro" id="IPR013149">
    <property type="entry name" value="ADH-like_C"/>
</dbReference>
<dbReference type="SMART" id="SM00829">
    <property type="entry name" value="PKS_ER"/>
    <property type="match status" value="1"/>
</dbReference>